<dbReference type="GO" id="GO:0016308">
    <property type="term" value="F:1-phosphatidylinositol-4-phosphate 5-kinase activity"/>
    <property type="evidence" value="ECO:0007669"/>
    <property type="project" value="TreeGrafter"/>
</dbReference>
<dbReference type="InterPro" id="IPR027483">
    <property type="entry name" value="PInositol-4-P-4/5-kinase_C_sf"/>
</dbReference>
<evidence type="ECO:0000256" key="1">
    <source>
        <dbReference type="PROSITE-ProRule" id="PRU00781"/>
    </source>
</evidence>
<feature type="region of interest" description="Disordered" evidence="2">
    <location>
        <begin position="330"/>
        <end position="391"/>
    </location>
</feature>
<accession>A0A7S2WWK9</accession>
<dbReference type="Gene3D" id="3.30.800.10">
    <property type="entry name" value="Phosphatidylinositol Phosphate Kinase II Beta"/>
    <property type="match status" value="1"/>
</dbReference>
<feature type="compositionally biased region" description="Low complexity" evidence="2">
    <location>
        <begin position="91"/>
        <end position="113"/>
    </location>
</feature>
<protein>
    <recommendedName>
        <fullName evidence="3">PIPK domain-containing protein</fullName>
    </recommendedName>
</protein>
<sequence length="582" mass="63513">MLLNLLMDYVEYVKMNAVHSLLPRFLGLYKVKLPGQPRKFMTVMPNIFRVDPNSSVMLYERYDLKGSLYKRYVDLGSKDEDADAAPGALDGSSSSPVHSRGSSGSAAVSSTSRLMPLDSPARKPITTVLKDLNFCPNHGHRKKAPPQRPDHSAEAAIMAKNYKAFGLLDEDDEDEDEGDEGALPGSALSSARGLEFMDPSDRDSIASATSHDNCRKIHLGEDRRAVFLINIENDVRWLCERNIMDYSLLLGVGTCRISEINAQSRKARRKRRLAGEKRLGELQKMMASQDEEDAAHRETQTEFSGPSLSAASVDSIASGGSSVRGLAVSLPPLTQTSSPPLSPSPPSPPPDTPPSPPPPPVTDPQPPVPKEATSPTGLSISPLSDLLEEDDGLSLEDKVELENLLSQATKLTPQQTVRVQKLMTRSSTTASTLEGAARASKTRSTTIGSSEYAKSSRGHLFTEPEEEDESSDEESDTGVEVSYWQRQIGGISAHRPPREEDDREQDPASPGEASAAASEESDAVIEWYTFGIIDVLQKYNMKKKAEHVVKVTAMGNDRNAVSAVEPNFYAKRFLDFMSKHTA</sequence>
<feature type="region of interest" description="Disordered" evidence="2">
    <location>
        <begin position="286"/>
        <end position="316"/>
    </location>
</feature>
<feature type="region of interest" description="Disordered" evidence="2">
    <location>
        <begin position="81"/>
        <end position="122"/>
    </location>
</feature>
<evidence type="ECO:0000313" key="4">
    <source>
        <dbReference type="EMBL" id="CAD9710200.1"/>
    </source>
</evidence>
<proteinExistence type="predicted"/>
<dbReference type="PANTHER" id="PTHR23086">
    <property type="entry name" value="PHOSPHATIDYLINOSITOL-4-PHOSPHATE 5-KINASE"/>
    <property type="match status" value="1"/>
</dbReference>
<dbReference type="PROSITE" id="PS51455">
    <property type="entry name" value="PIPK"/>
    <property type="match status" value="1"/>
</dbReference>
<gene>
    <name evidence="4" type="ORF">RMAR1173_LOCUS21193</name>
</gene>
<keyword evidence="1" id="KW-0418">Kinase</keyword>
<dbReference type="InterPro" id="IPR027484">
    <property type="entry name" value="PInositol-4-P-5-kinase_N"/>
</dbReference>
<keyword evidence="1" id="KW-0808">Transferase</keyword>
<feature type="compositionally biased region" description="Polar residues" evidence="2">
    <location>
        <begin position="442"/>
        <end position="453"/>
    </location>
</feature>
<feature type="compositionally biased region" description="Polar residues" evidence="2">
    <location>
        <begin position="411"/>
        <end position="432"/>
    </location>
</feature>
<dbReference type="Pfam" id="PF01504">
    <property type="entry name" value="PIP5K"/>
    <property type="match status" value="3"/>
</dbReference>
<feature type="compositionally biased region" description="Low complexity" evidence="2">
    <location>
        <begin position="330"/>
        <end position="339"/>
    </location>
</feature>
<reference evidence="4" key="1">
    <citation type="submission" date="2021-01" db="EMBL/GenBank/DDBJ databases">
        <authorList>
            <person name="Corre E."/>
            <person name="Pelletier E."/>
            <person name="Niang G."/>
            <person name="Scheremetjew M."/>
            <person name="Finn R."/>
            <person name="Kale V."/>
            <person name="Holt S."/>
            <person name="Cochrane G."/>
            <person name="Meng A."/>
            <person name="Brown T."/>
            <person name="Cohen L."/>
        </authorList>
    </citation>
    <scope>NUCLEOTIDE SEQUENCE</scope>
    <source>
        <strain evidence="4">CCMP1243</strain>
    </source>
</reference>
<dbReference type="GO" id="GO:0046854">
    <property type="term" value="P:phosphatidylinositol phosphate biosynthetic process"/>
    <property type="evidence" value="ECO:0007669"/>
    <property type="project" value="TreeGrafter"/>
</dbReference>
<feature type="region of interest" description="Disordered" evidence="2">
    <location>
        <begin position="133"/>
        <end position="152"/>
    </location>
</feature>
<dbReference type="AlphaFoldDB" id="A0A7S2WWK9"/>
<feature type="compositionally biased region" description="Low complexity" evidence="2">
    <location>
        <begin position="507"/>
        <end position="518"/>
    </location>
</feature>
<name>A0A7S2WWK9_9STRA</name>
<dbReference type="InterPro" id="IPR023610">
    <property type="entry name" value="PInositol-4/5-P-5/4-kinase"/>
</dbReference>
<dbReference type="GO" id="GO:0005886">
    <property type="term" value="C:plasma membrane"/>
    <property type="evidence" value="ECO:0007669"/>
    <property type="project" value="TreeGrafter"/>
</dbReference>
<feature type="compositionally biased region" description="Pro residues" evidence="2">
    <location>
        <begin position="340"/>
        <end position="369"/>
    </location>
</feature>
<dbReference type="Gene3D" id="3.30.810.10">
    <property type="entry name" value="2-Layer Sandwich"/>
    <property type="match status" value="2"/>
</dbReference>
<feature type="compositionally biased region" description="Polar residues" evidence="2">
    <location>
        <begin position="301"/>
        <end position="312"/>
    </location>
</feature>
<evidence type="ECO:0000256" key="2">
    <source>
        <dbReference type="SAM" id="MobiDB-lite"/>
    </source>
</evidence>
<feature type="compositionally biased region" description="Acidic residues" evidence="2">
    <location>
        <begin position="463"/>
        <end position="477"/>
    </location>
</feature>
<evidence type="ECO:0000259" key="3">
    <source>
        <dbReference type="PROSITE" id="PS51455"/>
    </source>
</evidence>
<dbReference type="EMBL" id="HBHJ01032003">
    <property type="protein sequence ID" value="CAD9710200.1"/>
    <property type="molecule type" value="Transcribed_RNA"/>
</dbReference>
<feature type="region of interest" description="Disordered" evidence="2">
    <location>
        <begin position="411"/>
        <end position="518"/>
    </location>
</feature>
<keyword evidence="1" id="KW-0547">Nucleotide-binding</keyword>
<feature type="compositionally biased region" description="Acidic residues" evidence="2">
    <location>
        <begin position="171"/>
        <end position="180"/>
    </location>
</feature>
<organism evidence="4">
    <name type="scientific">Rhizochromulina marina</name>
    <dbReference type="NCBI Taxonomy" id="1034831"/>
    <lineage>
        <taxon>Eukaryota</taxon>
        <taxon>Sar</taxon>
        <taxon>Stramenopiles</taxon>
        <taxon>Ochrophyta</taxon>
        <taxon>Dictyochophyceae</taxon>
        <taxon>Rhizochromulinales</taxon>
        <taxon>Rhizochromulina</taxon>
    </lineage>
</organism>
<feature type="region of interest" description="Disordered" evidence="2">
    <location>
        <begin position="171"/>
        <end position="210"/>
    </location>
</feature>
<dbReference type="PANTHER" id="PTHR23086:SF8">
    <property type="entry name" value="PHOSPHATIDYLINOSITOL 5-PHOSPHATE 4-KINASE, ISOFORM A"/>
    <property type="match status" value="1"/>
</dbReference>
<dbReference type="SUPFAM" id="SSF56104">
    <property type="entry name" value="SAICAR synthase-like"/>
    <property type="match status" value="3"/>
</dbReference>
<dbReference type="SMART" id="SM00330">
    <property type="entry name" value="PIPKc"/>
    <property type="match status" value="1"/>
</dbReference>
<dbReference type="InterPro" id="IPR002498">
    <property type="entry name" value="PInositol-4-P-4/5-kinase_core"/>
</dbReference>
<feature type="domain" description="PIPK" evidence="3">
    <location>
        <begin position="1"/>
        <end position="581"/>
    </location>
</feature>
<keyword evidence="1" id="KW-0067">ATP-binding</keyword>
<dbReference type="GO" id="GO:0005524">
    <property type="term" value="F:ATP binding"/>
    <property type="evidence" value="ECO:0007669"/>
    <property type="project" value="UniProtKB-UniRule"/>
</dbReference>